<dbReference type="EMBL" id="BQFW01000006">
    <property type="protein sequence ID" value="GJJ71902.1"/>
    <property type="molecule type" value="Genomic_DNA"/>
</dbReference>
<dbReference type="FunFam" id="1.10.287.370:FF:000005">
    <property type="entry name" value="Prefoldin subunit 4"/>
    <property type="match status" value="1"/>
</dbReference>
<evidence type="ECO:0000256" key="1">
    <source>
        <dbReference type="ARBA" id="ARBA00008045"/>
    </source>
</evidence>
<evidence type="ECO:0000313" key="6">
    <source>
        <dbReference type="EMBL" id="GJJ71902.1"/>
    </source>
</evidence>
<comment type="function">
    <text evidence="3 4">Binds specifically to cytosolic chaperonin (c-CPN) and transfers target proteins to it. Binds to nascent polypeptide chain and promotes folding in an environment in which there are many competing pathways for nonnative proteins.</text>
</comment>
<dbReference type="PIRSF" id="PIRSF016477">
    <property type="entry name" value="Prefoldin_subunit_4"/>
    <property type="match status" value="1"/>
</dbReference>
<reference evidence="6" key="2">
    <citation type="journal article" date="2022" name="Microbiol. Resour. Announc.">
        <title>Whole-Genome Sequence of Entomortierella parvispora E1425, a Mucoromycotan Fungus Associated with Burkholderiaceae-Related Endosymbiotic Bacteria.</title>
        <authorList>
            <person name="Herlambang A."/>
            <person name="Guo Y."/>
            <person name="Takashima Y."/>
            <person name="Narisawa K."/>
            <person name="Ohta H."/>
            <person name="Nishizawa T."/>
        </authorList>
    </citation>
    <scope>NUCLEOTIDE SEQUENCE</scope>
    <source>
        <strain evidence="6">E1425</strain>
    </source>
</reference>
<dbReference type="GO" id="GO:0016272">
    <property type="term" value="C:prefoldin complex"/>
    <property type="evidence" value="ECO:0007669"/>
    <property type="project" value="UniProtKB-UniRule"/>
</dbReference>
<dbReference type="GO" id="GO:0051082">
    <property type="term" value="F:unfolded protein binding"/>
    <property type="evidence" value="ECO:0007669"/>
    <property type="project" value="InterPro"/>
</dbReference>
<reference evidence="6" key="1">
    <citation type="submission" date="2021-11" db="EMBL/GenBank/DDBJ databases">
        <authorList>
            <person name="Herlambang A."/>
            <person name="Guo Y."/>
            <person name="Takashima Y."/>
            <person name="Nishizawa T."/>
        </authorList>
    </citation>
    <scope>NUCLEOTIDE SEQUENCE</scope>
    <source>
        <strain evidence="6">E1425</strain>
    </source>
</reference>
<dbReference type="Gene3D" id="1.10.287.370">
    <property type="match status" value="1"/>
</dbReference>
<keyword evidence="5" id="KW-0175">Coiled coil</keyword>
<sequence>MRMLEKDEEEADIQVSWQDQQNINEFSKYNNKLQLLEESYDAKKTEKEYLDDLTSELEELELTDEEALVKYRIGEAFVSLTLEAAQERNSKAKEVLEEEIEQIKSQMDDAVEKMDALKKVLYARFGNAINLEKD</sequence>
<evidence type="ECO:0000256" key="2">
    <source>
        <dbReference type="ARBA" id="ARBA00023186"/>
    </source>
</evidence>
<dbReference type="PANTHER" id="PTHR21100">
    <property type="entry name" value="PREFOLDIN SUBUNIT 4"/>
    <property type="match status" value="1"/>
</dbReference>
<accession>A0A9P3LVC8</accession>
<organism evidence="6 7">
    <name type="scientific">Entomortierella parvispora</name>
    <dbReference type="NCBI Taxonomy" id="205924"/>
    <lineage>
        <taxon>Eukaryota</taxon>
        <taxon>Fungi</taxon>
        <taxon>Fungi incertae sedis</taxon>
        <taxon>Mucoromycota</taxon>
        <taxon>Mortierellomycotina</taxon>
        <taxon>Mortierellomycetes</taxon>
        <taxon>Mortierellales</taxon>
        <taxon>Mortierellaceae</taxon>
        <taxon>Entomortierella</taxon>
    </lineage>
</organism>
<comment type="caution">
    <text evidence="6">The sequence shown here is derived from an EMBL/GenBank/DDBJ whole genome shotgun (WGS) entry which is preliminary data.</text>
</comment>
<name>A0A9P3LVC8_9FUNG</name>
<dbReference type="GO" id="GO:0006457">
    <property type="term" value="P:protein folding"/>
    <property type="evidence" value="ECO:0007669"/>
    <property type="project" value="UniProtKB-UniRule"/>
</dbReference>
<comment type="similarity">
    <text evidence="1 4">Belongs to the prefoldin subunit beta family.</text>
</comment>
<dbReference type="Proteomes" id="UP000827284">
    <property type="component" value="Unassembled WGS sequence"/>
</dbReference>
<keyword evidence="7" id="KW-1185">Reference proteome</keyword>
<dbReference type="GO" id="GO:0005737">
    <property type="term" value="C:cytoplasm"/>
    <property type="evidence" value="ECO:0007669"/>
    <property type="project" value="UniProtKB-ARBA"/>
</dbReference>
<dbReference type="PANTHER" id="PTHR21100:SF9">
    <property type="entry name" value="PREFOLDIN SUBUNIT 4"/>
    <property type="match status" value="1"/>
</dbReference>
<evidence type="ECO:0000256" key="5">
    <source>
        <dbReference type="SAM" id="Coils"/>
    </source>
</evidence>
<dbReference type="Pfam" id="PF01920">
    <property type="entry name" value="Prefoldin_2"/>
    <property type="match status" value="1"/>
</dbReference>
<proteinExistence type="inferred from homology"/>
<gene>
    <name evidence="6" type="ORF">EMPS_04259</name>
</gene>
<feature type="coiled-coil region" evidence="5">
    <location>
        <begin position="26"/>
        <end position="120"/>
    </location>
</feature>
<evidence type="ECO:0000256" key="3">
    <source>
        <dbReference type="ARBA" id="ARBA00024667"/>
    </source>
</evidence>
<comment type="subunit">
    <text evidence="4">Heterohexamer of two PFD-alpha type and four PFD-beta type subunits.</text>
</comment>
<dbReference type="InterPro" id="IPR016661">
    <property type="entry name" value="PFDN4"/>
</dbReference>
<dbReference type="InterPro" id="IPR002777">
    <property type="entry name" value="PFD_beta-like"/>
</dbReference>
<protein>
    <recommendedName>
        <fullName evidence="4">Prefoldin subunit 4</fullName>
    </recommendedName>
</protein>
<evidence type="ECO:0000313" key="7">
    <source>
        <dbReference type="Proteomes" id="UP000827284"/>
    </source>
</evidence>
<evidence type="ECO:0000256" key="4">
    <source>
        <dbReference type="PIRNR" id="PIRNR016477"/>
    </source>
</evidence>
<dbReference type="SUPFAM" id="SSF46579">
    <property type="entry name" value="Prefoldin"/>
    <property type="match status" value="1"/>
</dbReference>
<dbReference type="InterPro" id="IPR009053">
    <property type="entry name" value="Prefoldin"/>
</dbReference>
<dbReference type="OrthoDB" id="10250441at2759"/>
<dbReference type="AlphaFoldDB" id="A0A9P3LVC8"/>
<keyword evidence="2 4" id="KW-0143">Chaperone</keyword>